<dbReference type="KEGG" id="sdeo:D0436_02960"/>
<name>A0A5B8QU75_9GAMM</name>
<dbReference type="GO" id="GO:0043107">
    <property type="term" value="P:type IV pilus-dependent motility"/>
    <property type="evidence" value="ECO:0007669"/>
    <property type="project" value="TreeGrafter"/>
</dbReference>
<organism evidence="4 5">
    <name type="scientific">Shewanella decolorationis</name>
    <dbReference type="NCBI Taxonomy" id="256839"/>
    <lineage>
        <taxon>Bacteria</taxon>
        <taxon>Pseudomonadati</taxon>
        <taxon>Pseudomonadota</taxon>
        <taxon>Gammaproteobacteria</taxon>
        <taxon>Alteromonadales</taxon>
        <taxon>Shewanellaceae</taxon>
        <taxon>Shewanella</taxon>
    </lineage>
</organism>
<keyword evidence="2" id="KW-0488">Methylation</keyword>
<dbReference type="Pfam" id="PF07963">
    <property type="entry name" value="N_methyl"/>
    <property type="match status" value="1"/>
</dbReference>
<dbReference type="Gene3D" id="3.30.700.10">
    <property type="entry name" value="Glycoprotein, Type 4 Pilin"/>
    <property type="match status" value="1"/>
</dbReference>
<proteinExistence type="inferred from homology"/>
<keyword evidence="3" id="KW-1133">Transmembrane helix</keyword>
<evidence type="ECO:0000256" key="3">
    <source>
        <dbReference type="SAM" id="Phobius"/>
    </source>
</evidence>
<dbReference type="AlphaFoldDB" id="A0A5B8QU75"/>
<dbReference type="PANTHER" id="PTHR30093:SF34">
    <property type="entry name" value="PREPILIN PEPTIDASE-DEPENDENT PROTEIN D"/>
    <property type="match status" value="1"/>
</dbReference>
<keyword evidence="3" id="KW-0812">Transmembrane</keyword>
<gene>
    <name evidence="4" type="ORF">D0436_02960</name>
</gene>
<evidence type="ECO:0000256" key="2">
    <source>
        <dbReference type="ARBA" id="ARBA00022481"/>
    </source>
</evidence>
<evidence type="ECO:0000256" key="1">
    <source>
        <dbReference type="ARBA" id="ARBA00005233"/>
    </source>
</evidence>
<dbReference type="SUPFAM" id="SSF54523">
    <property type="entry name" value="Pili subunits"/>
    <property type="match status" value="1"/>
</dbReference>
<dbReference type="PANTHER" id="PTHR30093">
    <property type="entry name" value="GENERAL SECRETION PATHWAY PROTEIN G"/>
    <property type="match status" value="1"/>
</dbReference>
<feature type="transmembrane region" description="Helical" evidence="3">
    <location>
        <begin position="7"/>
        <end position="31"/>
    </location>
</feature>
<keyword evidence="3" id="KW-0472">Membrane</keyword>
<evidence type="ECO:0000313" key="4">
    <source>
        <dbReference type="EMBL" id="QDZ89501.2"/>
    </source>
</evidence>
<accession>A0A5B8QU75</accession>
<dbReference type="EMBL" id="CP031775">
    <property type="protein sequence ID" value="QDZ89501.2"/>
    <property type="molecule type" value="Genomic_DNA"/>
</dbReference>
<dbReference type="InterPro" id="IPR045584">
    <property type="entry name" value="Pilin-like"/>
</dbReference>
<dbReference type="InterPro" id="IPR012902">
    <property type="entry name" value="N_methyl_site"/>
</dbReference>
<reference evidence="4 5" key="1">
    <citation type="journal article" date="2019" name="Ecotoxicol. Environ. Saf.">
        <title>Microbial characterization of heavy metal resistant bacterial strains isolated from an electroplating wastewater treatment plant.</title>
        <authorList>
            <person name="Cai X."/>
            <person name="Zheng X."/>
            <person name="Zhang D."/>
            <person name="Iqbal W."/>
            <person name="Liu C."/>
            <person name="Yang B."/>
            <person name="Zhao X."/>
            <person name="Lu X."/>
            <person name="Mao Y."/>
        </authorList>
    </citation>
    <scope>NUCLEOTIDE SEQUENCE [LARGE SCALE GENOMIC DNA]</scope>
    <source>
        <strain evidence="4 5">Ni1-3</strain>
    </source>
</reference>
<dbReference type="PROSITE" id="PS00409">
    <property type="entry name" value="PROKAR_NTER_METHYL"/>
    <property type="match status" value="1"/>
</dbReference>
<dbReference type="NCBIfam" id="TIGR02532">
    <property type="entry name" value="IV_pilin_GFxxxE"/>
    <property type="match status" value="1"/>
</dbReference>
<evidence type="ECO:0000313" key="5">
    <source>
        <dbReference type="Proteomes" id="UP000321124"/>
    </source>
</evidence>
<sequence length="132" mass="13398">MNKQAQGFTLIELMIVVAIIGILAAVALPAYKDYVTSAQGGAAMKGISAFAQKIQTCNTTGVGCTGIQAEVAKNKKMTALSAEPAQGATVSLVWTEPKCTLTAAFDGNGGVTYTMTSSSDLSLCQKGAGIGS</sequence>
<dbReference type="GO" id="GO:0044096">
    <property type="term" value="C:type IV pilus"/>
    <property type="evidence" value="ECO:0007669"/>
    <property type="project" value="TreeGrafter"/>
</dbReference>
<dbReference type="Proteomes" id="UP000321124">
    <property type="component" value="Chromosome"/>
</dbReference>
<comment type="similarity">
    <text evidence="1">Belongs to the N-Me-Phe pilin family.</text>
</comment>
<protein>
    <submittedName>
        <fullName evidence="4">Prepilin-type N-terminal cleavage/methylation domain-containing protein</fullName>
    </submittedName>
</protein>